<dbReference type="Pfam" id="PF13620">
    <property type="entry name" value="CarboxypepD_reg"/>
    <property type="match status" value="8"/>
</dbReference>
<dbReference type="InterPro" id="IPR013783">
    <property type="entry name" value="Ig-like_fold"/>
</dbReference>
<evidence type="ECO:0000256" key="1">
    <source>
        <dbReference type="SAM" id="SignalP"/>
    </source>
</evidence>
<dbReference type="EMBL" id="RAWK01000375">
    <property type="protein sequence ID" value="RKH54662.1"/>
    <property type="molecule type" value="Genomic_DNA"/>
</dbReference>
<dbReference type="AlphaFoldDB" id="A0A3A8PQ99"/>
<dbReference type="InterPro" id="IPR009091">
    <property type="entry name" value="RCC1/BLIP-II"/>
</dbReference>
<protein>
    <submittedName>
        <fullName evidence="2">PEGA domain-containing protein</fullName>
    </submittedName>
</protein>
<comment type="caution">
    <text evidence="2">The sequence shown here is derived from an EMBL/GenBank/DDBJ whole genome shotgun (WGS) entry which is preliminary data.</text>
</comment>
<keyword evidence="1" id="KW-0732">Signal</keyword>
<reference evidence="3" key="1">
    <citation type="submission" date="2018-09" db="EMBL/GenBank/DDBJ databases">
        <authorList>
            <person name="Livingstone P.G."/>
            <person name="Whitworth D.E."/>
        </authorList>
    </citation>
    <scope>NUCLEOTIDE SEQUENCE [LARGE SCALE GENOMIC DNA]</scope>
    <source>
        <strain evidence="3">AB050A</strain>
    </source>
</reference>
<dbReference type="PROSITE" id="PS51257">
    <property type="entry name" value="PROKAR_LIPOPROTEIN"/>
    <property type="match status" value="1"/>
</dbReference>
<dbReference type="Proteomes" id="UP000267003">
    <property type="component" value="Unassembled WGS sequence"/>
</dbReference>
<feature type="chain" id="PRO_5017448842" evidence="1">
    <location>
        <begin position="25"/>
        <end position="1053"/>
    </location>
</feature>
<evidence type="ECO:0000313" key="2">
    <source>
        <dbReference type="EMBL" id="RKH54662.1"/>
    </source>
</evidence>
<organism evidence="2 3">
    <name type="scientific">Corallococcus aberystwythensis</name>
    <dbReference type="NCBI Taxonomy" id="2316722"/>
    <lineage>
        <taxon>Bacteria</taxon>
        <taxon>Pseudomonadati</taxon>
        <taxon>Myxococcota</taxon>
        <taxon>Myxococcia</taxon>
        <taxon>Myxococcales</taxon>
        <taxon>Cystobacterineae</taxon>
        <taxon>Myxococcaceae</taxon>
        <taxon>Corallococcus</taxon>
    </lineage>
</organism>
<dbReference type="Pfam" id="PF13540">
    <property type="entry name" value="RCC1_2"/>
    <property type="match status" value="1"/>
</dbReference>
<dbReference type="InterPro" id="IPR013784">
    <property type="entry name" value="Carb-bd-like_fold"/>
</dbReference>
<evidence type="ECO:0000313" key="3">
    <source>
        <dbReference type="Proteomes" id="UP000267003"/>
    </source>
</evidence>
<gene>
    <name evidence="2" type="ORF">D7W81_37955</name>
</gene>
<dbReference type="InterPro" id="IPR014756">
    <property type="entry name" value="Ig_E-set"/>
</dbReference>
<dbReference type="Gene3D" id="2.130.10.30">
    <property type="entry name" value="Regulator of chromosome condensation 1/beta-lactamase-inhibitor protein II"/>
    <property type="match status" value="1"/>
</dbReference>
<dbReference type="SUPFAM" id="SSF50985">
    <property type="entry name" value="RCC1/BLIP-II"/>
    <property type="match status" value="1"/>
</dbReference>
<dbReference type="InterPro" id="IPR039163">
    <property type="entry name" value="EMC7"/>
</dbReference>
<dbReference type="Gene3D" id="2.60.40.10">
    <property type="entry name" value="Immunoglobulins"/>
    <property type="match status" value="1"/>
</dbReference>
<dbReference type="PANTHER" id="PTHR13605">
    <property type="entry name" value="ER MEMBRANE PROTEIN COMPLEX SUBUNIT 7"/>
    <property type="match status" value="1"/>
</dbReference>
<dbReference type="SUPFAM" id="SSF49452">
    <property type="entry name" value="Starch-binding domain-like"/>
    <property type="match status" value="8"/>
</dbReference>
<name>A0A3A8PQ99_9BACT</name>
<proteinExistence type="predicted"/>
<keyword evidence="3" id="KW-1185">Reference proteome</keyword>
<dbReference type="GO" id="GO:0030246">
    <property type="term" value="F:carbohydrate binding"/>
    <property type="evidence" value="ECO:0007669"/>
    <property type="project" value="InterPro"/>
</dbReference>
<feature type="signal peptide" evidence="1">
    <location>
        <begin position="1"/>
        <end position="24"/>
    </location>
</feature>
<dbReference type="SUPFAM" id="SSF81296">
    <property type="entry name" value="E set domains"/>
    <property type="match status" value="1"/>
</dbReference>
<sequence length="1053" mass="111035">MPSMRLARSSWLCLLLLLAAACNGSGESPLPPPDAGSSVGQVSGQVVLDDAAPPAGIAVTVQGSSLTATTDTEGRFTLKDVAPGAHTLVVRTPRYREASEAVEVKARETASVTLQLQRERGGISGTLQVEGGASAEGITVALTGTSRQTQADAQGHFVFTQLPTGPYTLQALKETYEPAQAAVEVGVDAQSPVTLSLLRERGTVAGVFQLEGGGSAGDITVLLAGTDFSARTDAEGRFTLAGVATGTYTLRAQRDSYVQHEQQVEVRAGAKTSVSEILVRERGGVAGTILLEEGVSDRNVTVLLVGTDFTTQTNAQGQFSLTGIPTGTYTLRARRNNYVQHEQQVEVRVDEQTSVSQTLTHERGGVAGTLLLEGSTNAGNITVRLVDTEFSTRTNTQGQFSLTGVPTGAYILIAERDGYVQHEQQVEVRVGAQTSVTQTLSRERGGVTGTFLLEGGASAGNVTVLLVGTDFTTQTNAQGQFSLTGIPTGTYTLRAQRDGYVQHEQRVEVRVGAQTSVTRTLSRERGSVAGTFYVEGGARAVNVAVRLVDTDFSTQTNAQGEFSITGVPTGTYTLRTQLDDYVQYEQSVEVRANAQTSVSRTLFRERGAFTGRVLVEDGASAEGLTVLAHGPESWGTTTDAEGRFTFTGVVTGTYAVSARKDHYASTEASVEVRVDATATVELTLTRQGAPTLVVPKLAVQRGYLELTGSGFGDKRGESRVSVGGIEVPEYLFWSDTQVLVRVPTNVSPGPRDVVLKPGPDWRPAATVSLRVLRQQTLATSSRDWNLGVTPENTLTGWGPNPPLGGQRPTTGDIVSVAAGEYFGLGLKADGTVIEWGEYPSPRTPMPEGLSNVVAISAASNIAAALLRDGTVVSWGGLEYNRTKVPPGLQDVVAISVSTYYSWALKADGTVVSWGNDVYGQVSVPPADLSGVTAIGGTTFGGVAITSDGTLRGWDFGATHNGYEYVTDPVGFIDVRGGYDILVALRQDGTLRAWGRNDYGQATPPATLTGVADAMPMGTFNGVALMQDGTLTTWGSSTAFRLPPAGLVLRVAPR</sequence>
<dbReference type="Gene3D" id="2.60.40.1120">
    <property type="entry name" value="Carboxypeptidase-like, regulatory domain"/>
    <property type="match status" value="8"/>
</dbReference>
<accession>A0A3A8PQ99</accession>
<dbReference type="PANTHER" id="PTHR13605:SF4">
    <property type="entry name" value="ER MEMBRANE PROTEIN COMPLEX SUBUNIT 7"/>
    <property type="match status" value="1"/>
</dbReference>